<organism evidence="1 2">
    <name type="scientific">Candidatus Fervidibacter sacchari</name>
    <dbReference type="NCBI Taxonomy" id="1448929"/>
    <lineage>
        <taxon>Bacteria</taxon>
        <taxon>Candidatus Fervidibacterota</taxon>
        <taxon>Candidatus Fervidibacter</taxon>
    </lineage>
</organism>
<evidence type="ECO:0008006" key="3">
    <source>
        <dbReference type="Google" id="ProtNLM"/>
    </source>
</evidence>
<protein>
    <recommendedName>
        <fullName evidence="3">BON domain-containing protein</fullName>
    </recommendedName>
</protein>
<accession>A0ABT2ENG7</accession>
<name>A0ABT2ENG7_9BACT</name>
<evidence type="ECO:0000313" key="2">
    <source>
        <dbReference type="Proteomes" id="UP001204798"/>
    </source>
</evidence>
<keyword evidence="2" id="KW-1185">Reference proteome</keyword>
<evidence type="ECO:0000313" key="1">
    <source>
        <dbReference type="EMBL" id="MCS3919395.1"/>
    </source>
</evidence>
<dbReference type="RefSeq" id="WP_029699919.1">
    <property type="nucleotide sequence ID" value="NZ_CP130454.1"/>
</dbReference>
<dbReference type="Proteomes" id="UP001204798">
    <property type="component" value="Unassembled WGS sequence"/>
</dbReference>
<dbReference type="EMBL" id="JANUCP010000003">
    <property type="protein sequence ID" value="MCS3919395.1"/>
    <property type="molecule type" value="Genomic_DNA"/>
</dbReference>
<proteinExistence type="predicted"/>
<comment type="caution">
    <text evidence="1">The sequence shown here is derived from an EMBL/GenBank/DDBJ whole genome shotgun (WGS) entry which is preliminary data.</text>
</comment>
<reference evidence="1 2" key="1">
    <citation type="submission" date="2022-08" db="EMBL/GenBank/DDBJ databases">
        <title>Bacterial and archaeal communities from various locations to study Microbial Dark Matter (Phase II).</title>
        <authorList>
            <person name="Stepanauskas R."/>
        </authorList>
    </citation>
    <scope>NUCLEOTIDE SEQUENCE [LARGE SCALE GENOMIC DNA]</scope>
    <source>
        <strain evidence="1 2">PD1</strain>
    </source>
</reference>
<sequence>MPRDIAAEKQLAMQVRREFNRAGLDISRMEVVSVGGNISIYGWIRRAKGDVSEESVESRVKRLIDRIKRMPGVRDVVLYARIRED</sequence>
<gene>
    <name evidence="1" type="ORF">M2350_001808</name>
</gene>